<evidence type="ECO:0000259" key="12">
    <source>
        <dbReference type="Pfam" id="PF02879"/>
    </source>
</evidence>
<comment type="similarity">
    <text evidence="3">Belongs to the phosphohexose mutase family.</text>
</comment>
<gene>
    <name evidence="15" type="primary">pgm2l1</name>
</gene>
<dbReference type="FunCoup" id="A0A6P7P1H3">
    <property type="interactions" value="121"/>
</dbReference>
<feature type="domain" description="Alpha-D-phosphohexomutase alpha/beta/alpha" evidence="12">
    <location>
        <begin position="247"/>
        <end position="351"/>
    </location>
</feature>
<dbReference type="CDD" id="cd05799">
    <property type="entry name" value="PGM2"/>
    <property type="match status" value="1"/>
</dbReference>
<comment type="cofactor">
    <cofactor evidence="1">
        <name>Mg(2+)</name>
        <dbReference type="ChEBI" id="CHEBI:18420"/>
    </cofactor>
</comment>
<keyword evidence="6" id="KW-0597">Phosphoprotein</keyword>
<evidence type="ECO:0000256" key="5">
    <source>
        <dbReference type="ARBA" id="ARBA00022526"/>
    </source>
</evidence>
<dbReference type="InterPro" id="IPR016066">
    <property type="entry name" value="A-D-PHexomutase_CS"/>
</dbReference>
<keyword evidence="4" id="KW-0963">Cytoplasm</keyword>
<evidence type="ECO:0000256" key="9">
    <source>
        <dbReference type="ARBA" id="ARBA00023235"/>
    </source>
</evidence>
<feature type="domain" description="Alpha-D-phosphohexomutase alpha/beta/alpha" evidence="13">
    <location>
        <begin position="362"/>
        <end position="490"/>
    </location>
</feature>
<keyword evidence="14" id="KW-1185">Reference proteome</keyword>
<dbReference type="GO" id="GO:0005634">
    <property type="term" value="C:nucleus"/>
    <property type="evidence" value="ECO:0007669"/>
    <property type="project" value="TreeGrafter"/>
</dbReference>
<keyword evidence="8" id="KW-0460">Magnesium</keyword>
<dbReference type="Pfam" id="PF02879">
    <property type="entry name" value="PGM_PMM_II"/>
    <property type="match status" value="1"/>
</dbReference>
<proteinExistence type="inferred from homology"/>
<feature type="domain" description="Alpha-D-phosphohexomutase alpha/beta/alpha" evidence="11">
    <location>
        <begin position="72"/>
        <end position="216"/>
    </location>
</feature>
<dbReference type="GO" id="GO:0016868">
    <property type="term" value="F:intramolecular phosphotransferase activity"/>
    <property type="evidence" value="ECO:0007669"/>
    <property type="project" value="InterPro"/>
</dbReference>
<dbReference type="InterPro" id="IPR005841">
    <property type="entry name" value="Alpha-D-phosphohexomutase_SF"/>
</dbReference>
<dbReference type="PROSITE" id="PS00710">
    <property type="entry name" value="PGM_PMM"/>
    <property type="match status" value="1"/>
</dbReference>
<dbReference type="OrthoDB" id="8300170at2759"/>
<keyword evidence="7" id="KW-0479">Metal-binding</keyword>
<dbReference type="AlphaFoldDB" id="A0A6P7P1H3"/>
<accession>A0A6P7P1H3</accession>
<dbReference type="FunFam" id="3.40.120.10:FF:000018">
    <property type="entry name" value="Glucose 1,6-bisphosphate synthase"/>
    <property type="match status" value="1"/>
</dbReference>
<dbReference type="GO" id="GO:0005737">
    <property type="term" value="C:cytoplasm"/>
    <property type="evidence" value="ECO:0007669"/>
    <property type="project" value="UniProtKB-SubCell"/>
</dbReference>
<dbReference type="PANTHER" id="PTHR45745:SF2">
    <property type="entry name" value="GLUCOSE 1,6-BISPHOSPHATE SYNTHASE"/>
    <property type="match status" value="1"/>
</dbReference>
<evidence type="ECO:0000259" key="13">
    <source>
        <dbReference type="Pfam" id="PF02880"/>
    </source>
</evidence>
<evidence type="ECO:0000256" key="8">
    <source>
        <dbReference type="ARBA" id="ARBA00022842"/>
    </source>
</evidence>
<evidence type="ECO:0000256" key="3">
    <source>
        <dbReference type="ARBA" id="ARBA00010231"/>
    </source>
</evidence>
<evidence type="ECO:0000256" key="7">
    <source>
        <dbReference type="ARBA" id="ARBA00022723"/>
    </source>
</evidence>
<evidence type="ECO:0000256" key="4">
    <source>
        <dbReference type="ARBA" id="ARBA00022490"/>
    </source>
</evidence>
<dbReference type="Gene3D" id="3.40.120.10">
    <property type="entry name" value="Alpha-D-Glucose-1,6-Bisphosphate, subunit A, domain 3"/>
    <property type="match status" value="3"/>
</dbReference>
<dbReference type="Proteomes" id="UP000515150">
    <property type="component" value="Chromosome 13"/>
</dbReference>
<dbReference type="Pfam" id="PF02878">
    <property type="entry name" value="PGM_PMM_I"/>
    <property type="match status" value="1"/>
</dbReference>
<dbReference type="GO" id="GO:0006006">
    <property type="term" value="P:glucose metabolic process"/>
    <property type="evidence" value="ECO:0007669"/>
    <property type="project" value="UniProtKB-KW"/>
</dbReference>
<evidence type="ECO:0000256" key="10">
    <source>
        <dbReference type="ARBA" id="ARBA00023277"/>
    </source>
</evidence>
<dbReference type="SUPFAM" id="SSF55957">
    <property type="entry name" value="Phosphoglucomutase, C-terminal domain"/>
    <property type="match status" value="1"/>
</dbReference>
<dbReference type="InterPro" id="IPR016055">
    <property type="entry name" value="A-D-PHexomutase_a/b/a-I/II/III"/>
</dbReference>
<comment type="subcellular location">
    <subcellularLocation>
        <location evidence="2">Cytoplasm</location>
    </subcellularLocation>
</comment>
<keyword evidence="10" id="KW-0119">Carbohydrate metabolism</keyword>
<dbReference type="PANTHER" id="PTHR45745">
    <property type="entry name" value="PHOSPHOMANNOMUTASE 45A"/>
    <property type="match status" value="1"/>
</dbReference>
<dbReference type="GeneID" id="114867568"/>
<dbReference type="CTD" id="283209"/>
<dbReference type="FunFam" id="3.40.120.10:FF:000035">
    <property type="entry name" value="Pgm3p"/>
    <property type="match status" value="1"/>
</dbReference>
<reference evidence="15" key="1">
    <citation type="submission" date="2025-08" db="UniProtKB">
        <authorList>
            <consortium name="RefSeq"/>
        </authorList>
    </citation>
    <scope>IDENTIFICATION</scope>
</reference>
<dbReference type="PRINTS" id="PR00509">
    <property type="entry name" value="PGMPMM"/>
</dbReference>
<organism evidence="14 15">
    <name type="scientific">Betta splendens</name>
    <name type="common">Siamese fighting fish</name>
    <dbReference type="NCBI Taxonomy" id="158456"/>
    <lineage>
        <taxon>Eukaryota</taxon>
        <taxon>Metazoa</taxon>
        <taxon>Chordata</taxon>
        <taxon>Craniata</taxon>
        <taxon>Vertebrata</taxon>
        <taxon>Euteleostomi</taxon>
        <taxon>Actinopterygii</taxon>
        <taxon>Neopterygii</taxon>
        <taxon>Teleostei</taxon>
        <taxon>Neoteleostei</taxon>
        <taxon>Acanthomorphata</taxon>
        <taxon>Anabantaria</taxon>
        <taxon>Anabantiformes</taxon>
        <taxon>Anabantoidei</taxon>
        <taxon>Osphronemidae</taxon>
        <taxon>Betta</taxon>
    </lineage>
</organism>
<evidence type="ECO:0000313" key="15">
    <source>
        <dbReference type="RefSeq" id="XP_029026197.1"/>
    </source>
</evidence>
<dbReference type="GO" id="GO:0000287">
    <property type="term" value="F:magnesium ion binding"/>
    <property type="evidence" value="ECO:0007669"/>
    <property type="project" value="InterPro"/>
</dbReference>
<dbReference type="InParanoid" id="A0A6P7P1H3"/>
<dbReference type="InterPro" id="IPR005846">
    <property type="entry name" value="A-D-PHexomutase_a/b/a-III"/>
</dbReference>
<evidence type="ECO:0000259" key="11">
    <source>
        <dbReference type="Pfam" id="PF02878"/>
    </source>
</evidence>
<dbReference type="KEGG" id="bspl:114867568"/>
<dbReference type="GO" id="GO:0047933">
    <property type="term" value="F:glucose-1,6-bisphosphate synthase activity"/>
    <property type="evidence" value="ECO:0007669"/>
    <property type="project" value="TreeGrafter"/>
</dbReference>
<dbReference type="InterPro" id="IPR036900">
    <property type="entry name" value="A-D-PHexomutase_C_sf"/>
</dbReference>
<dbReference type="InterPro" id="IPR005845">
    <property type="entry name" value="A-D-PHexomutase_a/b/a-II"/>
</dbReference>
<evidence type="ECO:0000256" key="6">
    <source>
        <dbReference type="ARBA" id="ARBA00022553"/>
    </source>
</evidence>
<sequence>MGDDNGVTGDLNANMRFQATGDPRLDKAVHQWLAWDKGPCCVVQNQCTLAQIQSLVAAARFEDLKSRLCSRMSFGTAGLRAPMGAGFNRINDLTIIQSTQGLFSYLSRYFADFSSRGVVVGFDTRGQEESGCSSQRLAKLTAAVILSRDVPVHLFSSFVPTPYVPYAVKKLGAAAGVMITASHNPKEDNGYKVYWCHGAQISSPQDKEILQSIEEQLEPWSASCWDEELVESCCLRTDPLTQINSCYMDELTSLCFHRDLNRGCPLKFIHSSFHGVGHIFVQQAFEAFGFAPPIPVPEQKDPDPNFSSVLCPNPEEGESVLKLSLLLAEKENTSIVLATDPDADRLAVAEKCDGCGWKVFTGNELAALLGWWMLFNWKENHPDPADTEQVYMLATTVSSKILQALARIERFHFEETLPGFKWIGNRIQELSATGHSVIFAFEESIGFLCGSMVPEKDGVSSAAVVAELAAYLHNKNLSLNQQLHNIYQTYGYHVSKTSYVICNNPPTIHKIFNRIRNFDGEGSYPKTCGGVQVVHVRDVTTGYDSSQPDLRSVLPVSRSSQMITFTLQNGVVATLRTSGTEPKIKYYTEFCAPPGKSDVTSLEEELRKITTALLDDFLEPERNHLIRRCL</sequence>
<dbReference type="InterPro" id="IPR005844">
    <property type="entry name" value="A-D-PHexomutase_a/b/a-I"/>
</dbReference>
<name>A0A6P7P1H3_BETSP</name>
<protein>
    <submittedName>
        <fullName evidence="15">Glucose 1,6-bisphosphate synthase isoform X1</fullName>
    </submittedName>
</protein>
<dbReference type="RefSeq" id="XP_029026197.1">
    <property type="nucleotide sequence ID" value="XM_029170364.3"/>
</dbReference>
<evidence type="ECO:0000313" key="14">
    <source>
        <dbReference type="Proteomes" id="UP000515150"/>
    </source>
</evidence>
<evidence type="ECO:0000256" key="1">
    <source>
        <dbReference type="ARBA" id="ARBA00001946"/>
    </source>
</evidence>
<dbReference type="Pfam" id="PF02880">
    <property type="entry name" value="PGM_PMM_III"/>
    <property type="match status" value="1"/>
</dbReference>
<dbReference type="FunFam" id="3.40.120.10:FF:000017">
    <property type="entry name" value="glucose 1,6-bisphosphate synthase"/>
    <property type="match status" value="1"/>
</dbReference>
<dbReference type="SUPFAM" id="SSF53738">
    <property type="entry name" value="Phosphoglucomutase, first 3 domains"/>
    <property type="match status" value="3"/>
</dbReference>
<evidence type="ECO:0000256" key="2">
    <source>
        <dbReference type="ARBA" id="ARBA00004496"/>
    </source>
</evidence>
<keyword evidence="5" id="KW-0313">Glucose metabolism</keyword>
<keyword evidence="9" id="KW-0413">Isomerase</keyword>